<dbReference type="InterPro" id="IPR008521">
    <property type="entry name" value="Mg_trans_NIPA"/>
</dbReference>
<organism evidence="7 8">
    <name type="scientific">Microbotryum intermedium</name>
    <dbReference type="NCBI Taxonomy" id="269621"/>
    <lineage>
        <taxon>Eukaryota</taxon>
        <taxon>Fungi</taxon>
        <taxon>Dikarya</taxon>
        <taxon>Basidiomycota</taxon>
        <taxon>Pucciniomycotina</taxon>
        <taxon>Microbotryomycetes</taxon>
        <taxon>Microbotryales</taxon>
        <taxon>Microbotryaceae</taxon>
        <taxon>Microbotryum</taxon>
    </lineage>
</organism>
<evidence type="ECO:0000256" key="2">
    <source>
        <dbReference type="ARBA" id="ARBA00022692"/>
    </source>
</evidence>
<feature type="transmembrane region" description="Helical" evidence="6">
    <location>
        <begin position="117"/>
        <end position="136"/>
    </location>
</feature>
<evidence type="ECO:0000256" key="3">
    <source>
        <dbReference type="ARBA" id="ARBA00022989"/>
    </source>
</evidence>
<dbReference type="GO" id="GO:0016020">
    <property type="term" value="C:membrane"/>
    <property type="evidence" value="ECO:0007669"/>
    <property type="project" value="UniProtKB-SubCell"/>
</dbReference>
<proteinExistence type="predicted"/>
<reference evidence="8" key="1">
    <citation type="submission" date="2016-09" db="EMBL/GenBank/DDBJ databases">
        <authorList>
            <person name="Jeantristanb JTB J.-T."/>
            <person name="Ricardo R."/>
        </authorList>
    </citation>
    <scope>NUCLEOTIDE SEQUENCE [LARGE SCALE GENOMIC DNA]</scope>
</reference>
<keyword evidence="8" id="KW-1185">Reference proteome</keyword>
<dbReference type="OrthoDB" id="6428174at2759"/>
<evidence type="ECO:0000256" key="5">
    <source>
        <dbReference type="SAM" id="MobiDB-lite"/>
    </source>
</evidence>
<dbReference type="SUPFAM" id="SSF103481">
    <property type="entry name" value="Multidrug resistance efflux transporter EmrE"/>
    <property type="match status" value="1"/>
</dbReference>
<dbReference type="AlphaFoldDB" id="A0A238F785"/>
<dbReference type="Proteomes" id="UP000198372">
    <property type="component" value="Unassembled WGS sequence"/>
</dbReference>
<keyword evidence="3 6" id="KW-1133">Transmembrane helix</keyword>
<feature type="transmembrane region" description="Helical" evidence="6">
    <location>
        <begin position="148"/>
        <end position="173"/>
    </location>
</feature>
<name>A0A238F785_9BASI</name>
<feature type="region of interest" description="Disordered" evidence="5">
    <location>
        <begin position="365"/>
        <end position="385"/>
    </location>
</feature>
<gene>
    <name evidence="7" type="ORF">BQ2448_730</name>
</gene>
<dbReference type="PANTHER" id="PTHR12570:SF85">
    <property type="entry name" value="DUF803 DOMAIN MEMBRANE PROTEIN (AFU_ORTHOLOGUE AFUA_1G15880)"/>
    <property type="match status" value="1"/>
</dbReference>
<dbReference type="GO" id="GO:0015095">
    <property type="term" value="F:magnesium ion transmembrane transporter activity"/>
    <property type="evidence" value="ECO:0007669"/>
    <property type="project" value="InterPro"/>
</dbReference>
<dbReference type="Pfam" id="PF05653">
    <property type="entry name" value="Mg_trans_NIPA"/>
    <property type="match status" value="1"/>
</dbReference>
<feature type="transmembrane region" description="Helical" evidence="6">
    <location>
        <begin position="254"/>
        <end position="274"/>
    </location>
</feature>
<feature type="compositionally biased region" description="Acidic residues" evidence="5">
    <location>
        <begin position="408"/>
        <end position="425"/>
    </location>
</feature>
<evidence type="ECO:0000256" key="6">
    <source>
        <dbReference type="SAM" id="Phobius"/>
    </source>
</evidence>
<dbReference type="EMBL" id="FMSP01000003">
    <property type="protein sequence ID" value="SCV68609.1"/>
    <property type="molecule type" value="Genomic_DNA"/>
</dbReference>
<comment type="subcellular location">
    <subcellularLocation>
        <location evidence="1">Membrane</location>
        <topology evidence="1">Multi-pass membrane protein</topology>
    </subcellularLocation>
</comment>
<dbReference type="InterPro" id="IPR037185">
    <property type="entry name" value="EmrE-like"/>
</dbReference>
<keyword evidence="4 6" id="KW-0472">Membrane</keyword>
<evidence type="ECO:0000256" key="4">
    <source>
        <dbReference type="ARBA" id="ARBA00023136"/>
    </source>
</evidence>
<evidence type="ECO:0000313" key="7">
    <source>
        <dbReference type="EMBL" id="SCV68609.1"/>
    </source>
</evidence>
<feature type="transmembrane region" description="Helical" evidence="6">
    <location>
        <begin position="63"/>
        <end position="83"/>
    </location>
</feature>
<evidence type="ECO:0000313" key="8">
    <source>
        <dbReference type="Proteomes" id="UP000198372"/>
    </source>
</evidence>
<feature type="transmembrane region" description="Helical" evidence="6">
    <location>
        <begin position="17"/>
        <end position="37"/>
    </location>
</feature>
<feature type="transmembrane region" description="Helical" evidence="6">
    <location>
        <begin position="225"/>
        <end position="242"/>
    </location>
</feature>
<dbReference type="STRING" id="269621.A0A238F785"/>
<evidence type="ECO:0000256" key="1">
    <source>
        <dbReference type="ARBA" id="ARBA00004141"/>
    </source>
</evidence>
<feature type="transmembrane region" description="Helical" evidence="6">
    <location>
        <begin position="185"/>
        <end position="205"/>
    </location>
</feature>
<feature type="transmembrane region" description="Helical" evidence="6">
    <location>
        <begin position="89"/>
        <end position="110"/>
    </location>
</feature>
<protein>
    <submittedName>
        <fullName evidence="7">BQ2448_730 protein</fullName>
    </submittedName>
</protein>
<accession>A0A238F785</accession>
<sequence>MDGASLVETPDGTRDKYIGLALAISSSIAIGTSFIITKKGLISAADRHDGLSSSTNYSYLKNGLWWAGMITMVAGEVANFAAYCFAPPILVTPLGAGSVLVGAVLASFFLGEQLGRIGISGCSLCLVGSLIIVLHAPEDKAIETVDEVLAYALQPGFLFYCFFVLVFSVYMIYRVAPVSGSSNPLVYISICSLVGSVSVMAVKGFGVALKLTIAGNNQLWRPGTWVFAITVVGCIAVQMNYFNKALDLFPTTVVNPSYFVGFSTSTLIASIILFHGLNTSGGKDTLSLLCGLYVISLGVYLLVSSAPLRPRRHKQARLTTCHMQNLSRSENENSSGGLTRLNRHSHSMLDNGILGRTSLASNRYSMNSDVEGNPEARKSTNLFRGGGAVVGGVEPLYRANDVHLRMEEFEDEDEDEEFDEDDDEQGTSYRHKGEASNGTR</sequence>
<feature type="region of interest" description="Disordered" evidence="5">
    <location>
        <begin position="404"/>
        <end position="440"/>
    </location>
</feature>
<dbReference type="PANTHER" id="PTHR12570">
    <property type="match status" value="1"/>
</dbReference>
<keyword evidence="2 6" id="KW-0812">Transmembrane</keyword>
<feature type="transmembrane region" description="Helical" evidence="6">
    <location>
        <begin position="286"/>
        <end position="308"/>
    </location>
</feature>